<dbReference type="Proteomes" id="UP000006860">
    <property type="component" value="Chromosome"/>
</dbReference>
<feature type="chain" id="PRO_5003258572" evidence="1">
    <location>
        <begin position="26"/>
        <end position="423"/>
    </location>
</feature>
<dbReference type="HOGENOM" id="CLU_044072_0_0_0"/>
<evidence type="ECO:0000256" key="1">
    <source>
        <dbReference type="SAM" id="SignalP"/>
    </source>
</evidence>
<dbReference type="RefSeq" id="WP_013628344.1">
    <property type="nucleotide sequence ID" value="NC_015174.1"/>
</dbReference>
<dbReference type="Pfam" id="PF13646">
    <property type="entry name" value="HEAT_2"/>
    <property type="match status" value="1"/>
</dbReference>
<dbReference type="GO" id="GO:0016829">
    <property type="term" value="F:lyase activity"/>
    <property type="evidence" value="ECO:0007669"/>
    <property type="project" value="UniProtKB-KW"/>
</dbReference>
<dbReference type="AlphaFoldDB" id="F0SIJ1"/>
<dbReference type="STRING" id="756272.Plabr_2015"/>
<evidence type="ECO:0000313" key="2">
    <source>
        <dbReference type="EMBL" id="ADY59619.1"/>
    </source>
</evidence>
<dbReference type="Pfam" id="PF03130">
    <property type="entry name" value="HEAT_PBS"/>
    <property type="match status" value="1"/>
</dbReference>
<dbReference type="InterPro" id="IPR011989">
    <property type="entry name" value="ARM-like"/>
</dbReference>
<name>F0SIJ1_RUBBR</name>
<accession>F0SIJ1</accession>
<organism evidence="2 3">
    <name type="scientific">Rubinisphaera brasiliensis (strain ATCC 49424 / DSM 5305 / JCM 21570 / IAM 15109 / NBRC 103401 / IFAM 1448)</name>
    <name type="common">Planctomyces brasiliensis</name>
    <dbReference type="NCBI Taxonomy" id="756272"/>
    <lineage>
        <taxon>Bacteria</taxon>
        <taxon>Pseudomonadati</taxon>
        <taxon>Planctomycetota</taxon>
        <taxon>Planctomycetia</taxon>
        <taxon>Planctomycetales</taxon>
        <taxon>Planctomycetaceae</taxon>
        <taxon>Rubinisphaera</taxon>
    </lineage>
</organism>
<feature type="signal peptide" evidence="1">
    <location>
        <begin position="1"/>
        <end position="25"/>
    </location>
</feature>
<gene>
    <name evidence="2" type="ordered locus">Plabr_2015</name>
</gene>
<dbReference type="eggNOG" id="COG1413">
    <property type="taxonomic scope" value="Bacteria"/>
</dbReference>
<reference evidence="3" key="1">
    <citation type="submission" date="2011-02" db="EMBL/GenBank/DDBJ databases">
        <title>The complete genome of Planctomyces brasiliensis DSM 5305.</title>
        <authorList>
            <person name="Lucas S."/>
            <person name="Copeland A."/>
            <person name="Lapidus A."/>
            <person name="Bruce D."/>
            <person name="Goodwin L."/>
            <person name="Pitluck S."/>
            <person name="Kyrpides N."/>
            <person name="Mavromatis K."/>
            <person name="Pagani I."/>
            <person name="Ivanova N."/>
            <person name="Ovchinnikova G."/>
            <person name="Lu M."/>
            <person name="Detter J.C."/>
            <person name="Han C."/>
            <person name="Land M."/>
            <person name="Hauser L."/>
            <person name="Markowitz V."/>
            <person name="Cheng J.-F."/>
            <person name="Hugenholtz P."/>
            <person name="Woyke T."/>
            <person name="Wu D."/>
            <person name="Tindall B."/>
            <person name="Pomrenke H.G."/>
            <person name="Brambilla E."/>
            <person name="Klenk H.-P."/>
            <person name="Eisen J.A."/>
        </authorList>
    </citation>
    <scope>NUCLEOTIDE SEQUENCE [LARGE SCALE GENOMIC DNA]</scope>
    <source>
        <strain evidence="3">ATCC 49424 / DSM 5305 / JCM 21570 / IAM 15109 / NBRC 103401 / IFAM 1448</strain>
    </source>
</reference>
<protein>
    <submittedName>
        <fullName evidence="2">PBS lyase HEAT domain protein repeat-containing protein</fullName>
    </submittedName>
</protein>
<dbReference type="KEGG" id="pbs:Plabr_2015"/>
<dbReference type="EMBL" id="CP002546">
    <property type="protein sequence ID" value="ADY59619.1"/>
    <property type="molecule type" value="Genomic_DNA"/>
</dbReference>
<dbReference type="SUPFAM" id="SSF48371">
    <property type="entry name" value="ARM repeat"/>
    <property type="match status" value="1"/>
</dbReference>
<sequence>MIRLHASPILLAAIALAIPAGNACQADLVRLKTGGELRGKVLNERESEAGNVSIRTVAGALVTVPRKQVEFVARRSMLYEEYELKARLTPATVEDQWSLAEWCVANRLMRQRDIHLENILELDPENAAAHQGLGHVQRNGSWTTHEEDMLARGYVKYRGRYITPEEKMLLDNSQQDREKQLAWYEKIRVWSNWLTGRYDGPRQKAIDALADLTDPHAVPALQNFFGDKTNRDVRIVYINTLGQIASAEAVNALIELAVSEDDQGLRIRAIDQIPQQANAQAAQTLVSYLQNDNNLVVRRAASALKSLGDSQAVPYLIEALVTTHKYRYAVDAPAVGVTLGPGGVTSGLQAPLLPPGLEAGLRTGLISPENIIPPQNPVSIKQWRTVRVDQQNPEVLEALNEITQVNFGYDERTWKLWWMSQNS</sequence>
<dbReference type="OrthoDB" id="212249at2"/>
<keyword evidence="1" id="KW-0732">Signal</keyword>
<keyword evidence="2" id="KW-0456">Lyase</keyword>
<dbReference type="SMART" id="SM00567">
    <property type="entry name" value="EZ_HEAT"/>
    <property type="match status" value="4"/>
</dbReference>
<evidence type="ECO:0000313" key="3">
    <source>
        <dbReference type="Proteomes" id="UP000006860"/>
    </source>
</evidence>
<dbReference type="Gene3D" id="1.25.10.10">
    <property type="entry name" value="Leucine-rich Repeat Variant"/>
    <property type="match status" value="1"/>
</dbReference>
<proteinExistence type="predicted"/>
<dbReference type="InterPro" id="IPR016024">
    <property type="entry name" value="ARM-type_fold"/>
</dbReference>
<keyword evidence="3" id="KW-1185">Reference proteome</keyword>
<dbReference type="InterPro" id="IPR004155">
    <property type="entry name" value="PBS_lyase_HEAT"/>
</dbReference>